<dbReference type="InterPro" id="IPR018851">
    <property type="entry name" value="Borealin_N"/>
</dbReference>
<evidence type="ECO:0000256" key="9">
    <source>
        <dbReference type="ARBA" id="ARBA00023328"/>
    </source>
</evidence>
<evidence type="ECO:0000256" key="5">
    <source>
        <dbReference type="ARBA" id="ARBA00022618"/>
    </source>
</evidence>
<feature type="compositionally biased region" description="Polar residues" evidence="10">
    <location>
        <begin position="73"/>
        <end position="82"/>
    </location>
</feature>
<feature type="compositionally biased region" description="Low complexity" evidence="10">
    <location>
        <begin position="684"/>
        <end position="708"/>
    </location>
</feature>
<dbReference type="GO" id="GO:0005634">
    <property type="term" value="C:nucleus"/>
    <property type="evidence" value="ECO:0007669"/>
    <property type="project" value="UniProtKB-SubCell"/>
</dbReference>
<dbReference type="RefSeq" id="XP_025354119.1">
    <property type="nucleotide sequence ID" value="XM_025499139.1"/>
</dbReference>
<evidence type="ECO:0000256" key="3">
    <source>
        <dbReference type="ARBA" id="ARBA00009914"/>
    </source>
</evidence>
<dbReference type="EMBL" id="KZ819604">
    <property type="protein sequence ID" value="PWN33817.1"/>
    <property type="molecule type" value="Genomic_DNA"/>
</dbReference>
<dbReference type="PANTHER" id="PTHR16040:SF7">
    <property type="entry name" value="AUSTRALIN, ISOFORM A-RELATED"/>
    <property type="match status" value="1"/>
</dbReference>
<evidence type="ECO:0000256" key="6">
    <source>
        <dbReference type="ARBA" id="ARBA00022776"/>
    </source>
</evidence>
<feature type="region of interest" description="Disordered" evidence="10">
    <location>
        <begin position="315"/>
        <end position="405"/>
    </location>
</feature>
<accession>A0A316V862</accession>
<reference evidence="12 13" key="1">
    <citation type="journal article" date="2018" name="Mol. Biol. Evol.">
        <title>Broad Genomic Sampling Reveals a Smut Pathogenic Ancestry of the Fungal Clade Ustilaginomycotina.</title>
        <authorList>
            <person name="Kijpornyongpan T."/>
            <person name="Mondo S.J."/>
            <person name="Barry K."/>
            <person name="Sandor L."/>
            <person name="Lee J."/>
            <person name="Lipzen A."/>
            <person name="Pangilinan J."/>
            <person name="LaButti K."/>
            <person name="Hainaut M."/>
            <person name="Henrissat B."/>
            <person name="Grigoriev I.V."/>
            <person name="Spatafora J.W."/>
            <person name="Aime M.C."/>
        </authorList>
    </citation>
    <scope>NUCLEOTIDE SEQUENCE [LARGE SCALE GENOMIC DNA]</scope>
    <source>
        <strain evidence="12 13">MCA 3882</strain>
    </source>
</reference>
<keyword evidence="6" id="KW-0498">Mitosis</keyword>
<evidence type="ECO:0000256" key="7">
    <source>
        <dbReference type="ARBA" id="ARBA00023242"/>
    </source>
</evidence>
<feature type="compositionally biased region" description="Basic residues" evidence="10">
    <location>
        <begin position="368"/>
        <end position="379"/>
    </location>
</feature>
<feature type="compositionally biased region" description="Polar residues" evidence="10">
    <location>
        <begin position="524"/>
        <end position="540"/>
    </location>
</feature>
<feature type="compositionally biased region" description="Acidic residues" evidence="10">
    <location>
        <begin position="489"/>
        <end position="500"/>
    </location>
</feature>
<feature type="region of interest" description="Disordered" evidence="10">
    <location>
        <begin position="473"/>
        <end position="500"/>
    </location>
</feature>
<feature type="compositionally biased region" description="Basic and acidic residues" evidence="10">
    <location>
        <begin position="557"/>
        <end position="568"/>
    </location>
</feature>
<feature type="region of interest" description="Disordered" evidence="10">
    <location>
        <begin position="62"/>
        <end position="231"/>
    </location>
</feature>
<protein>
    <recommendedName>
        <fullName evidence="11">Borealin N-terminal domain-containing protein</fullName>
    </recommendedName>
</protein>
<keyword evidence="4" id="KW-0158">Chromosome</keyword>
<evidence type="ECO:0000256" key="8">
    <source>
        <dbReference type="ARBA" id="ARBA00023306"/>
    </source>
</evidence>
<feature type="compositionally biased region" description="Polar residues" evidence="10">
    <location>
        <begin position="634"/>
        <end position="651"/>
    </location>
</feature>
<dbReference type="GeneID" id="37020920"/>
<gene>
    <name evidence="12" type="ORF">FA14DRAFT_161487</name>
</gene>
<evidence type="ECO:0000256" key="1">
    <source>
        <dbReference type="ARBA" id="ARBA00004123"/>
    </source>
</evidence>
<evidence type="ECO:0000256" key="10">
    <source>
        <dbReference type="SAM" id="MobiDB-lite"/>
    </source>
</evidence>
<evidence type="ECO:0000256" key="4">
    <source>
        <dbReference type="ARBA" id="ARBA00022454"/>
    </source>
</evidence>
<dbReference type="InParanoid" id="A0A316V862"/>
<dbReference type="OrthoDB" id="2392550at2759"/>
<evidence type="ECO:0000313" key="12">
    <source>
        <dbReference type="EMBL" id="PWN33817.1"/>
    </source>
</evidence>
<keyword evidence="8" id="KW-0131">Cell cycle</keyword>
<feature type="region of interest" description="Disordered" evidence="10">
    <location>
        <begin position="595"/>
        <end position="715"/>
    </location>
</feature>
<feature type="compositionally biased region" description="Basic and acidic residues" evidence="10">
    <location>
        <begin position="315"/>
        <end position="324"/>
    </location>
</feature>
<feature type="compositionally biased region" description="Acidic residues" evidence="10">
    <location>
        <begin position="547"/>
        <end position="556"/>
    </location>
</feature>
<dbReference type="Pfam" id="PF10444">
    <property type="entry name" value="Nbl1_Borealin_N"/>
    <property type="match status" value="1"/>
</dbReference>
<keyword evidence="13" id="KW-1185">Reference proteome</keyword>
<dbReference type="Gene3D" id="6.10.250.1900">
    <property type="match status" value="1"/>
</dbReference>
<proteinExistence type="inferred from homology"/>
<keyword evidence="5" id="KW-0132">Cell division</keyword>
<dbReference type="Proteomes" id="UP000245771">
    <property type="component" value="Unassembled WGS sequence"/>
</dbReference>
<evidence type="ECO:0000259" key="11">
    <source>
        <dbReference type="Pfam" id="PF10444"/>
    </source>
</evidence>
<dbReference type="GO" id="GO:0000775">
    <property type="term" value="C:chromosome, centromeric region"/>
    <property type="evidence" value="ECO:0007669"/>
    <property type="project" value="UniProtKB-SubCell"/>
</dbReference>
<keyword evidence="7" id="KW-0539">Nucleus</keyword>
<dbReference type="PANTHER" id="PTHR16040">
    <property type="entry name" value="AUSTRALIN, ISOFORM A-RELATED"/>
    <property type="match status" value="1"/>
</dbReference>
<feature type="region of interest" description="Disordered" evidence="10">
    <location>
        <begin position="1"/>
        <end position="37"/>
    </location>
</feature>
<feature type="domain" description="Borealin N-terminal" evidence="11">
    <location>
        <begin position="238"/>
        <end position="294"/>
    </location>
</feature>
<feature type="region of interest" description="Disordered" evidence="10">
    <location>
        <begin position="516"/>
        <end position="579"/>
    </location>
</feature>
<feature type="compositionally biased region" description="Low complexity" evidence="10">
    <location>
        <begin position="111"/>
        <end position="120"/>
    </location>
</feature>
<name>A0A316V862_9BASI</name>
<dbReference type="GO" id="GO:0051233">
    <property type="term" value="C:spindle midzone"/>
    <property type="evidence" value="ECO:0007669"/>
    <property type="project" value="TreeGrafter"/>
</dbReference>
<sequence length="755" mass="82192">MPRGIPKSGSASTSVLASSNSSAILAPPPTRHASARSAKIRANASILDNDKDIDALIRKHEKKGARGFAKVRQNPSTTTSINAMEEDGRSDRENDDEAIQQYSKGKKKTTTKGTANSTKQTKIKMLKSAQTEEENEHTESRKKKQPAKSSDEVDEEDNVFSSPQRSVLGESARKNNRAQQASTPPRIKATKVSSSAFASSSSPSKLKISSQSHALQSSPNRMKFLSPSKKRNGMPEIQIESFLENYDLEAENRLRMALKTLQISIDSTRTQMHAKAIAKLPRAVRLMRLGDFVNEYGANIQAAVERAAVVADKARQGAWEEEKMQRKRKGEDEEQRENEEKREGKSAKLDSVKNVTAGARGTAQNGRSKLKNVVRKTRQVVRPSPQKPTESRNESPMRPPSSAVFKPNLGADVVIAERTSSIPTLPPTPANGKARTARRGESVQWLSMNGSPIIGVVAPDGTIHAMPRTIRQSPSVIHQKQKSRNWQAMEEDVSDDEDAAETSAHLLELAKGIDGFKRSRDSDGQSPISRTSLHTAQASRRGTLDTAESEEGESIFEEARSYPDEERVLGLSDDDDCSLPDEEAYTAQIMREEAQKRAKMLSSEPRIARSSASSKAFGNGSGGRSSGSSSLTGMTSKANNARGSHSTIRATSSRKDQTTSNASRSSSSGFLAMPPSSPMVRNNSGGSSKRIMSMSSSTSSSPSKGRVSIVFGSGSRHKITQLGVEDLMKLSAQERNQMLDILEKLKQAQSNLDTR</sequence>
<feature type="compositionally biased region" description="Low complexity" evidence="10">
    <location>
        <begin position="190"/>
        <end position="212"/>
    </location>
</feature>
<dbReference type="GO" id="GO:0000070">
    <property type="term" value="P:mitotic sister chromatid segregation"/>
    <property type="evidence" value="ECO:0007669"/>
    <property type="project" value="TreeGrafter"/>
</dbReference>
<keyword evidence="9" id="KW-0137">Centromere</keyword>
<organism evidence="12 13">
    <name type="scientific">Meira miltonrushii</name>
    <dbReference type="NCBI Taxonomy" id="1280837"/>
    <lineage>
        <taxon>Eukaryota</taxon>
        <taxon>Fungi</taxon>
        <taxon>Dikarya</taxon>
        <taxon>Basidiomycota</taxon>
        <taxon>Ustilaginomycotina</taxon>
        <taxon>Exobasidiomycetes</taxon>
        <taxon>Exobasidiales</taxon>
        <taxon>Brachybasidiaceae</taxon>
        <taxon>Meira</taxon>
    </lineage>
</organism>
<comment type="similarity">
    <text evidence="3">Belongs to the borealin family.</text>
</comment>
<evidence type="ECO:0000313" key="13">
    <source>
        <dbReference type="Proteomes" id="UP000245771"/>
    </source>
</evidence>
<evidence type="ECO:0000256" key="2">
    <source>
        <dbReference type="ARBA" id="ARBA00004584"/>
    </source>
</evidence>
<feature type="compositionally biased region" description="Basic and acidic residues" evidence="10">
    <location>
        <begin position="338"/>
        <end position="351"/>
    </location>
</feature>
<dbReference type="GO" id="GO:0051301">
    <property type="term" value="P:cell division"/>
    <property type="evidence" value="ECO:0007669"/>
    <property type="project" value="UniProtKB-KW"/>
</dbReference>
<comment type="subcellular location">
    <subcellularLocation>
        <location evidence="2">Chromosome</location>
        <location evidence="2">Centromere</location>
    </subcellularLocation>
    <subcellularLocation>
        <location evidence="1">Nucleus</location>
    </subcellularLocation>
</comment>
<feature type="compositionally biased region" description="Low complexity" evidence="10">
    <location>
        <begin position="8"/>
        <end position="23"/>
    </location>
</feature>
<dbReference type="InterPro" id="IPR018867">
    <property type="entry name" value="Cell_div_borealin"/>
</dbReference>
<dbReference type="GO" id="GO:0032133">
    <property type="term" value="C:chromosome passenger complex"/>
    <property type="evidence" value="ECO:0007669"/>
    <property type="project" value="TreeGrafter"/>
</dbReference>
<dbReference type="AlphaFoldDB" id="A0A316V862"/>